<organism evidence="1 2">
    <name type="scientific">Paenibacillus sedimenti</name>
    <dbReference type="NCBI Taxonomy" id="2770274"/>
    <lineage>
        <taxon>Bacteria</taxon>
        <taxon>Bacillati</taxon>
        <taxon>Bacillota</taxon>
        <taxon>Bacilli</taxon>
        <taxon>Bacillales</taxon>
        <taxon>Paenibacillaceae</taxon>
        <taxon>Paenibacillus</taxon>
    </lineage>
</organism>
<protein>
    <submittedName>
        <fullName evidence="1">Uncharacterized protein</fullName>
    </submittedName>
</protein>
<proteinExistence type="predicted"/>
<gene>
    <name evidence="1" type="ORF">ICC18_29880</name>
</gene>
<keyword evidence="2" id="KW-1185">Reference proteome</keyword>
<dbReference type="Proteomes" id="UP000650466">
    <property type="component" value="Unassembled WGS sequence"/>
</dbReference>
<dbReference type="RefSeq" id="WP_188178041.1">
    <property type="nucleotide sequence ID" value="NZ_JACVVD010000017.1"/>
</dbReference>
<sequence>MFFLISAIFGFAMAAVILIGQNLGGQKVDEAESPCRSPVMCRCRRWRSAESTARR</sequence>
<name>A0A926KXV8_9BACL</name>
<dbReference type="AlphaFoldDB" id="A0A926KXV8"/>
<accession>A0A926KXV8</accession>
<dbReference type="EMBL" id="JACVVD010000017">
    <property type="protein sequence ID" value="MBD0384263.1"/>
    <property type="molecule type" value="Genomic_DNA"/>
</dbReference>
<reference evidence="1" key="1">
    <citation type="submission" date="2020-09" db="EMBL/GenBank/DDBJ databases">
        <title>Draft Genome Sequence of Paenibacillus sp. WST5.</title>
        <authorList>
            <person name="Bao Z."/>
        </authorList>
    </citation>
    <scope>NUCLEOTIDE SEQUENCE</scope>
    <source>
        <strain evidence="1">WST5</strain>
    </source>
</reference>
<evidence type="ECO:0000313" key="1">
    <source>
        <dbReference type="EMBL" id="MBD0384263.1"/>
    </source>
</evidence>
<evidence type="ECO:0000313" key="2">
    <source>
        <dbReference type="Proteomes" id="UP000650466"/>
    </source>
</evidence>
<comment type="caution">
    <text evidence="1">The sequence shown here is derived from an EMBL/GenBank/DDBJ whole genome shotgun (WGS) entry which is preliminary data.</text>
</comment>